<dbReference type="Gene3D" id="1.20.810.10">
    <property type="entry name" value="Cytochrome Bc1 Complex, Chain C"/>
    <property type="match status" value="1"/>
</dbReference>
<proteinExistence type="predicted"/>
<dbReference type="GO" id="GO:0016491">
    <property type="term" value="F:oxidoreductase activity"/>
    <property type="evidence" value="ECO:0007669"/>
    <property type="project" value="UniProtKB-UniRule"/>
</dbReference>
<evidence type="ECO:0000256" key="12">
    <source>
        <dbReference type="ARBA" id="ARBA00023004"/>
    </source>
</evidence>
<keyword evidence="13" id="KW-0830">Ubiquinone</keyword>
<keyword evidence="6" id="KW-0679">Respiratory chain</keyword>
<keyword evidence="7 20" id="KW-0812">Transmembrane</keyword>
<dbReference type="InterPro" id="IPR036150">
    <property type="entry name" value="Cyt_b/b6_C_sf"/>
</dbReference>
<evidence type="ECO:0000256" key="16">
    <source>
        <dbReference type="ARBA" id="ARBA00029812"/>
    </source>
</evidence>
<evidence type="ECO:0000256" key="15">
    <source>
        <dbReference type="ARBA" id="ARBA00023136"/>
    </source>
</evidence>
<dbReference type="GO" id="GO:0008121">
    <property type="term" value="F:quinol-cytochrome-c reductase activity"/>
    <property type="evidence" value="ECO:0007669"/>
    <property type="project" value="TreeGrafter"/>
</dbReference>
<keyword evidence="14 22" id="KW-0496">Mitochondrion</keyword>
<feature type="transmembrane region" description="Helical" evidence="20">
    <location>
        <begin position="6"/>
        <end position="23"/>
    </location>
</feature>
<evidence type="ECO:0000256" key="9">
    <source>
        <dbReference type="ARBA" id="ARBA00022792"/>
    </source>
</evidence>
<evidence type="ECO:0000256" key="17">
    <source>
        <dbReference type="ARBA" id="ARBA00031681"/>
    </source>
</evidence>
<dbReference type="SUPFAM" id="SSF81648">
    <property type="entry name" value="a domain/subunit of cytochrome bc1 complex (Ubiquinol-cytochrome c reductase)"/>
    <property type="match status" value="1"/>
</dbReference>
<dbReference type="EMBL" id="AB511308">
    <property type="protein sequence ID" value="BAJ10972.1"/>
    <property type="molecule type" value="Genomic_DNA"/>
</dbReference>
<feature type="transmembrane region" description="Helical" evidence="20">
    <location>
        <begin position="35"/>
        <end position="55"/>
    </location>
</feature>
<keyword evidence="4" id="KW-0813">Transport</keyword>
<evidence type="ECO:0000256" key="10">
    <source>
        <dbReference type="ARBA" id="ARBA00022982"/>
    </source>
</evidence>
<dbReference type="PROSITE" id="PS51003">
    <property type="entry name" value="CYTB_CTER"/>
    <property type="match status" value="1"/>
</dbReference>
<evidence type="ECO:0000256" key="7">
    <source>
        <dbReference type="ARBA" id="ARBA00022692"/>
    </source>
</evidence>
<protein>
    <recommendedName>
        <fullName evidence="3">Cytochrome b</fullName>
    </recommendedName>
    <alternativeName>
        <fullName evidence="17">Complex III subunit 3</fullName>
    </alternativeName>
    <alternativeName>
        <fullName evidence="18">Complex III subunit III</fullName>
    </alternativeName>
    <alternativeName>
        <fullName evidence="16">Cytochrome b-c1 complex subunit 3</fullName>
    </alternativeName>
    <alternativeName>
        <fullName evidence="19">Ubiquinol-cytochrome-c reductase complex cytochrome b subunit</fullName>
    </alternativeName>
</protein>
<evidence type="ECO:0000256" key="2">
    <source>
        <dbReference type="ARBA" id="ARBA00004448"/>
    </source>
</evidence>
<evidence type="ECO:0000256" key="8">
    <source>
        <dbReference type="ARBA" id="ARBA00022723"/>
    </source>
</evidence>
<evidence type="ECO:0000256" key="13">
    <source>
        <dbReference type="ARBA" id="ARBA00023075"/>
    </source>
</evidence>
<evidence type="ECO:0000256" key="18">
    <source>
        <dbReference type="ARBA" id="ARBA00032600"/>
    </source>
</evidence>
<evidence type="ECO:0000313" key="22">
    <source>
        <dbReference type="EMBL" id="BAJ10972.1"/>
    </source>
</evidence>
<comment type="function">
    <text evidence="1">Component of the ubiquinol-cytochrome c reductase complex (complex III or cytochrome b-c1 complex) that is part of the mitochondrial respiratory chain. The b-c1 complex mediates electron transfer from ubiquinol to cytochrome c. Contributes to the generation of a proton gradient across the mitochondrial membrane that is then used for ATP synthesis.</text>
</comment>
<gene>
    <name evidence="22" type="primary">cytb</name>
</gene>
<evidence type="ECO:0000256" key="5">
    <source>
        <dbReference type="ARBA" id="ARBA00022617"/>
    </source>
</evidence>
<accession>D7UPX9</accession>
<keyword evidence="9" id="KW-0999">Mitochondrion inner membrane</keyword>
<evidence type="ECO:0000256" key="11">
    <source>
        <dbReference type="ARBA" id="ARBA00022989"/>
    </source>
</evidence>
<dbReference type="InterPro" id="IPR027387">
    <property type="entry name" value="Cytb/b6-like_sf"/>
</dbReference>
<evidence type="ECO:0000256" key="20">
    <source>
        <dbReference type="SAM" id="Phobius"/>
    </source>
</evidence>
<keyword evidence="11 20" id="KW-1133">Transmembrane helix</keyword>
<dbReference type="Pfam" id="PF00032">
    <property type="entry name" value="Cytochrom_B_C"/>
    <property type="match status" value="1"/>
</dbReference>
<feature type="non-terminal residue" evidence="22">
    <location>
        <position position="1"/>
    </location>
</feature>
<feature type="transmembrane region" description="Helical" evidence="20">
    <location>
        <begin position="61"/>
        <end position="87"/>
    </location>
</feature>
<keyword evidence="8" id="KW-0479">Metal-binding</keyword>
<evidence type="ECO:0000256" key="14">
    <source>
        <dbReference type="ARBA" id="ARBA00023128"/>
    </source>
</evidence>
<sequence>NKLGGVLALLASILVLLLLPITHTSKTRSLMFRPFGKILFWALVADTFILTWIGGQPVEPPFIMIGQVASAFYFAAFIVLMPAVGLLENYLSSKVPRPPKIIKWHPFISCAFY</sequence>
<reference evidence="22" key="1">
    <citation type="journal article" date="2010" name="Mol. Phylogenet. Evol.">
        <title>Complete mitochondrial DNA sequence of the endangered frog Odorrana ishikawae (family Ranidae) and unexpected diversity of mt gene arrangements in ranids.</title>
        <authorList>
            <person name="Kurabayashi A."/>
            <person name="Yoshikawa N."/>
            <person name="Satoh N."/>
            <person name="Hayashi Y."/>
            <person name="Ohmi S."/>
            <person name="Fujii T."/>
            <person name="Sumida M."/>
        </authorList>
    </citation>
    <scope>NUCLEOTIDE SEQUENCE</scope>
    <source>
        <strain evidence="22">BORN-8098</strain>
    </source>
</reference>
<organism evidence="22">
    <name type="scientific">Staurois latopalmatus</name>
    <name type="common">Sabah splash frog</name>
    <dbReference type="NCBI Taxonomy" id="240406"/>
    <lineage>
        <taxon>Eukaryota</taxon>
        <taxon>Metazoa</taxon>
        <taxon>Chordata</taxon>
        <taxon>Craniata</taxon>
        <taxon>Vertebrata</taxon>
        <taxon>Euteleostomi</taxon>
        <taxon>Amphibia</taxon>
        <taxon>Batrachia</taxon>
        <taxon>Anura</taxon>
        <taxon>Neobatrachia</taxon>
        <taxon>Ranoidea</taxon>
        <taxon>Ranidae</taxon>
        <taxon>Staurois</taxon>
    </lineage>
</organism>
<evidence type="ECO:0000256" key="6">
    <source>
        <dbReference type="ARBA" id="ARBA00022660"/>
    </source>
</evidence>
<dbReference type="GO" id="GO:0046872">
    <property type="term" value="F:metal ion binding"/>
    <property type="evidence" value="ECO:0007669"/>
    <property type="project" value="UniProtKB-KW"/>
</dbReference>
<keyword evidence="5" id="KW-0349">Heme</keyword>
<evidence type="ECO:0000259" key="21">
    <source>
        <dbReference type="PROSITE" id="PS51003"/>
    </source>
</evidence>
<evidence type="ECO:0000256" key="19">
    <source>
        <dbReference type="ARBA" id="ARBA00032818"/>
    </source>
</evidence>
<keyword evidence="12" id="KW-0408">Iron</keyword>
<evidence type="ECO:0000256" key="4">
    <source>
        <dbReference type="ARBA" id="ARBA00022448"/>
    </source>
</evidence>
<evidence type="ECO:0000256" key="1">
    <source>
        <dbReference type="ARBA" id="ARBA00002566"/>
    </source>
</evidence>
<comment type="subcellular location">
    <subcellularLocation>
        <location evidence="2">Mitochondrion inner membrane</location>
        <topology evidence="2">Multi-pass membrane protein</topology>
    </subcellularLocation>
</comment>
<dbReference type="AlphaFoldDB" id="D7UPX9"/>
<dbReference type="PANTHER" id="PTHR19271:SF16">
    <property type="entry name" value="CYTOCHROME B"/>
    <property type="match status" value="1"/>
</dbReference>
<dbReference type="GO" id="GO:0006122">
    <property type="term" value="P:mitochondrial electron transport, ubiquinol to cytochrome c"/>
    <property type="evidence" value="ECO:0007669"/>
    <property type="project" value="TreeGrafter"/>
</dbReference>
<dbReference type="PANTHER" id="PTHR19271">
    <property type="entry name" value="CYTOCHROME B"/>
    <property type="match status" value="1"/>
</dbReference>
<keyword evidence="10" id="KW-0249">Electron transport</keyword>
<dbReference type="InterPro" id="IPR005798">
    <property type="entry name" value="Cyt_b/b6_C"/>
</dbReference>
<geneLocation type="mitochondrion" evidence="22"/>
<evidence type="ECO:0000256" key="3">
    <source>
        <dbReference type="ARBA" id="ARBA00013531"/>
    </source>
</evidence>
<keyword evidence="15 20" id="KW-0472">Membrane</keyword>
<name>D7UPX9_9NEOB</name>
<feature type="domain" description="Cytochrome b/b6 C-terminal region profile" evidence="21">
    <location>
        <begin position="1"/>
        <end position="95"/>
    </location>
</feature>
<dbReference type="GO" id="GO:0005743">
    <property type="term" value="C:mitochondrial inner membrane"/>
    <property type="evidence" value="ECO:0007669"/>
    <property type="project" value="UniProtKB-SubCell"/>
</dbReference>